<dbReference type="PANTHER" id="PTHR11017">
    <property type="entry name" value="LEUCINE-RICH REPEAT-CONTAINING PROTEIN"/>
    <property type="match status" value="1"/>
</dbReference>
<dbReference type="InterPro" id="IPR011713">
    <property type="entry name" value="Leu-rich_rpt_3"/>
</dbReference>
<dbReference type="InterPro" id="IPR044974">
    <property type="entry name" value="Disease_R_plants"/>
</dbReference>
<dbReference type="EMBL" id="KL993534">
    <property type="protein sequence ID" value="KFK22020.1"/>
    <property type="molecule type" value="Genomic_DNA"/>
</dbReference>
<dbReference type="SUPFAM" id="SSF52058">
    <property type="entry name" value="L domain-like"/>
    <property type="match status" value="1"/>
</dbReference>
<reference evidence="4" key="1">
    <citation type="journal article" date="2015" name="Nat. Plants">
        <title>Genome expansion of Arabis alpina linked with retrotransposition and reduced symmetric DNA methylation.</title>
        <authorList>
            <person name="Willing E.M."/>
            <person name="Rawat V."/>
            <person name="Mandakova T."/>
            <person name="Maumus F."/>
            <person name="James G.V."/>
            <person name="Nordstroem K.J."/>
            <person name="Becker C."/>
            <person name="Warthmann N."/>
            <person name="Chica C."/>
            <person name="Szarzynska B."/>
            <person name="Zytnicki M."/>
            <person name="Albani M.C."/>
            <person name="Kiefer C."/>
            <person name="Bergonzi S."/>
            <person name="Castaings L."/>
            <person name="Mateos J.L."/>
            <person name="Berns M.C."/>
            <person name="Bujdoso N."/>
            <person name="Piofczyk T."/>
            <person name="de Lorenzo L."/>
            <person name="Barrero-Sicilia C."/>
            <person name="Mateos I."/>
            <person name="Piednoel M."/>
            <person name="Hagmann J."/>
            <person name="Chen-Min-Tao R."/>
            <person name="Iglesias-Fernandez R."/>
            <person name="Schuster S.C."/>
            <person name="Alonso-Blanco C."/>
            <person name="Roudier F."/>
            <person name="Carbonero P."/>
            <person name="Paz-Ares J."/>
            <person name="Davis S.J."/>
            <person name="Pecinka A."/>
            <person name="Quesneville H."/>
            <person name="Colot V."/>
            <person name="Lysak M.A."/>
            <person name="Weigel D."/>
            <person name="Coupland G."/>
            <person name="Schneeberger K."/>
        </authorList>
    </citation>
    <scope>NUCLEOTIDE SEQUENCE [LARGE SCALE GENOMIC DNA]</scope>
    <source>
        <strain evidence="4">cv. Pajares</strain>
    </source>
</reference>
<name>A0A087FWL8_ARAAL</name>
<dbReference type="Pfam" id="PF07725">
    <property type="entry name" value="LRR_3"/>
    <property type="match status" value="1"/>
</dbReference>
<gene>
    <name evidence="3" type="ORF">AALP_AAs63087U000100</name>
</gene>
<protein>
    <submittedName>
        <fullName evidence="3">Uncharacterized protein</fullName>
    </submittedName>
</protein>
<proteinExistence type="predicted"/>
<dbReference type="GO" id="GO:0006952">
    <property type="term" value="P:defense response"/>
    <property type="evidence" value="ECO:0007669"/>
    <property type="project" value="InterPro"/>
</dbReference>
<dbReference type="Gene3D" id="3.80.10.10">
    <property type="entry name" value="Ribonuclease Inhibitor"/>
    <property type="match status" value="1"/>
</dbReference>
<evidence type="ECO:0000313" key="4">
    <source>
        <dbReference type="Proteomes" id="UP000029120"/>
    </source>
</evidence>
<dbReference type="OrthoDB" id="1733683at2759"/>
<accession>A0A087FWL8</accession>
<dbReference type="Proteomes" id="UP000029120">
    <property type="component" value="Unassembled WGS sequence"/>
</dbReference>
<dbReference type="PANTHER" id="PTHR11017:SF589">
    <property type="entry name" value="ADP-RIBOSYL CYCLASE_CYCLIC ADP-RIBOSE HYDROLASE-RELATED"/>
    <property type="match status" value="1"/>
</dbReference>
<feature type="non-terminal residue" evidence="3">
    <location>
        <position position="1"/>
    </location>
</feature>
<keyword evidence="4" id="KW-1185">Reference proteome</keyword>
<feature type="non-terminal residue" evidence="3">
    <location>
        <position position="83"/>
    </location>
</feature>
<organism evidence="3 4">
    <name type="scientific">Arabis alpina</name>
    <name type="common">Alpine rock-cress</name>
    <dbReference type="NCBI Taxonomy" id="50452"/>
    <lineage>
        <taxon>Eukaryota</taxon>
        <taxon>Viridiplantae</taxon>
        <taxon>Streptophyta</taxon>
        <taxon>Embryophyta</taxon>
        <taxon>Tracheophyta</taxon>
        <taxon>Spermatophyta</taxon>
        <taxon>Magnoliopsida</taxon>
        <taxon>eudicotyledons</taxon>
        <taxon>Gunneridae</taxon>
        <taxon>Pentapetalae</taxon>
        <taxon>rosids</taxon>
        <taxon>malvids</taxon>
        <taxon>Brassicales</taxon>
        <taxon>Brassicaceae</taxon>
        <taxon>Arabideae</taxon>
        <taxon>Arabis</taxon>
    </lineage>
</organism>
<keyword evidence="2" id="KW-0677">Repeat</keyword>
<evidence type="ECO:0000256" key="2">
    <source>
        <dbReference type="ARBA" id="ARBA00022737"/>
    </source>
</evidence>
<sequence length="83" mass="9711">ECEADYKLNIPDGLEFLALDEIRYLYWLKFPEKNLPEDFNPNNLTDLSLPYSKIEEVWVGVKNTPKLKWVDLSYSSTLRNLSG</sequence>
<keyword evidence="1" id="KW-0433">Leucine-rich repeat</keyword>
<evidence type="ECO:0000313" key="3">
    <source>
        <dbReference type="EMBL" id="KFK22020.1"/>
    </source>
</evidence>
<evidence type="ECO:0000256" key="1">
    <source>
        <dbReference type="ARBA" id="ARBA00022614"/>
    </source>
</evidence>
<dbReference type="AlphaFoldDB" id="A0A087FWL8"/>
<dbReference type="InterPro" id="IPR032675">
    <property type="entry name" value="LRR_dom_sf"/>
</dbReference>